<name>A0A8H6THA1_MYCCL</name>
<feature type="signal peptide" evidence="2">
    <location>
        <begin position="1"/>
        <end position="22"/>
    </location>
</feature>
<feature type="region of interest" description="Disordered" evidence="1">
    <location>
        <begin position="79"/>
        <end position="115"/>
    </location>
</feature>
<evidence type="ECO:0000313" key="3">
    <source>
        <dbReference type="EMBL" id="KAF7318703.1"/>
    </source>
</evidence>
<dbReference type="Proteomes" id="UP000613580">
    <property type="component" value="Unassembled WGS sequence"/>
</dbReference>
<sequence>MRGPFAMLLLSASLIFAAPAPAATPLSSHRAAEGGPSRTTTTKTPLPTCIDFAETAQDTPAMPRRSAIETLVSDAEAPGYWNVDKQPKLPRFPEPQATAPPWKLGAAADTASESE</sequence>
<gene>
    <name evidence="3" type="ORF">HMN09_00382100</name>
</gene>
<reference evidence="3" key="1">
    <citation type="submission" date="2020-05" db="EMBL/GenBank/DDBJ databases">
        <title>Mycena genomes resolve the evolution of fungal bioluminescence.</title>
        <authorList>
            <person name="Tsai I.J."/>
        </authorList>
    </citation>
    <scope>NUCLEOTIDE SEQUENCE</scope>
    <source>
        <strain evidence="3">110903Hualien_Pintung</strain>
    </source>
</reference>
<dbReference type="EMBL" id="JACAZE010000004">
    <property type="protein sequence ID" value="KAF7318703.1"/>
    <property type="molecule type" value="Genomic_DNA"/>
</dbReference>
<comment type="caution">
    <text evidence="3">The sequence shown here is derived from an EMBL/GenBank/DDBJ whole genome shotgun (WGS) entry which is preliminary data.</text>
</comment>
<feature type="chain" id="PRO_5034517814" evidence="2">
    <location>
        <begin position="23"/>
        <end position="115"/>
    </location>
</feature>
<feature type="compositionally biased region" description="Low complexity" evidence="1">
    <location>
        <begin position="39"/>
        <end position="48"/>
    </location>
</feature>
<protein>
    <submittedName>
        <fullName evidence="3">Uncharacterized protein</fullName>
    </submittedName>
</protein>
<proteinExistence type="predicted"/>
<dbReference type="AlphaFoldDB" id="A0A8H6THA1"/>
<keyword evidence="2" id="KW-0732">Signal</keyword>
<evidence type="ECO:0000256" key="2">
    <source>
        <dbReference type="SAM" id="SignalP"/>
    </source>
</evidence>
<evidence type="ECO:0000256" key="1">
    <source>
        <dbReference type="SAM" id="MobiDB-lite"/>
    </source>
</evidence>
<feature type="region of interest" description="Disordered" evidence="1">
    <location>
        <begin position="23"/>
        <end position="48"/>
    </location>
</feature>
<accession>A0A8H6THA1</accession>
<keyword evidence="4" id="KW-1185">Reference proteome</keyword>
<evidence type="ECO:0000313" key="4">
    <source>
        <dbReference type="Proteomes" id="UP000613580"/>
    </source>
</evidence>
<organism evidence="3 4">
    <name type="scientific">Mycena chlorophos</name>
    <name type="common">Agaric fungus</name>
    <name type="synonym">Agaricus chlorophos</name>
    <dbReference type="NCBI Taxonomy" id="658473"/>
    <lineage>
        <taxon>Eukaryota</taxon>
        <taxon>Fungi</taxon>
        <taxon>Dikarya</taxon>
        <taxon>Basidiomycota</taxon>
        <taxon>Agaricomycotina</taxon>
        <taxon>Agaricomycetes</taxon>
        <taxon>Agaricomycetidae</taxon>
        <taxon>Agaricales</taxon>
        <taxon>Marasmiineae</taxon>
        <taxon>Mycenaceae</taxon>
        <taxon>Mycena</taxon>
    </lineage>
</organism>